<protein>
    <recommendedName>
        <fullName evidence="1">Serine/threonine protein phosphatase 2A regulatory subunit</fullName>
    </recommendedName>
</protein>
<dbReference type="InterPro" id="IPR016024">
    <property type="entry name" value="ARM-type_fold"/>
</dbReference>
<dbReference type="InterPro" id="IPR011989">
    <property type="entry name" value="ARM-like"/>
</dbReference>
<evidence type="ECO:0000256" key="1">
    <source>
        <dbReference type="PIRNR" id="PIRNR028043"/>
    </source>
</evidence>
<dbReference type="Proteomes" id="UP000215914">
    <property type="component" value="Chromosome 6"/>
</dbReference>
<dbReference type="PANTHER" id="PTHR10257:SF84">
    <property type="entry name" value="SERINE_THREONINE PROTEIN PHOSPHATASE 2A REGULATORY SUBUNIT"/>
    <property type="match status" value="1"/>
</dbReference>
<evidence type="ECO:0000313" key="4">
    <source>
        <dbReference type="Proteomes" id="UP000215914"/>
    </source>
</evidence>
<dbReference type="AlphaFoldDB" id="A0A251UJK7"/>
<name>A0A251UJK7_HELAN</name>
<dbReference type="SUPFAM" id="SSF48371">
    <property type="entry name" value="ARM repeat"/>
    <property type="match status" value="1"/>
</dbReference>
<reference evidence="2" key="3">
    <citation type="submission" date="2020-06" db="EMBL/GenBank/DDBJ databases">
        <title>Helianthus annuus Genome sequencing and assembly Release 2.</title>
        <authorList>
            <person name="Gouzy J."/>
            <person name="Langlade N."/>
            <person name="Munos S."/>
        </authorList>
    </citation>
    <scope>NUCLEOTIDE SEQUENCE</scope>
    <source>
        <tissue evidence="2">Leaves</tissue>
    </source>
</reference>
<reference evidence="3" key="2">
    <citation type="submission" date="2017-02" db="EMBL/GenBank/DDBJ databases">
        <title>Sunflower complete genome.</title>
        <authorList>
            <person name="Langlade N."/>
            <person name="Munos S."/>
        </authorList>
    </citation>
    <scope>NUCLEOTIDE SEQUENCE [LARGE SCALE GENOMIC DNA]</scope>
    <source>
        <tissue evidence="3">Leaves</tissue>
    </source>
</reference>
<dbReference type="OrthoDB" id="10264446at2759"/>
<dbReference type="STRING" id="4232.A0A251UJK7"/>
<organism evidence="3 4">
    <name type="scientific">Helianthus annuus</name>
    <name type="common">Common sunflower</name>
    <dbReference type="NCBI Taxonomy" id="4232"/>
    <lineage>
        <taxon>Eukaryota</taxon>
        <taxon>Viridiplantae</taxon>
        <taxon>Streptophyta</taxon>
        <taxon>Embryophyta</taxon>
        <taxon>Tracheophyta</taxon>
        <taxon>Spermatophyta</taxon>
        <taxon>Magnoliopsida</taxon>
        <taxon>eudicotyledons</taxon>
        <taxon>Gunneridae</taxon>
        <taxon>Pentapetalae</taxon>
        <taxon>asterids</taxon>
        <taxon>campanulids</taxon>
        <taxon>Asterales</taxon>
        <taxon>Asteraceae</taxon>
        <taxon>Asteroideae</taxon>
        <taxon>Heliantheae alliance</taxon>
        <taxon>Heliantheae</taxon>
        <taxon>Helianthus</taxon>
    </lineage>
</organism>
<dbReference type="GO" id="GO:0072542">
    <property type="term" value="F:protein phosphatase activator activity"/>
    <property type="evidence" value="ECO:0000318"/>
    <property type="project" value="GO_Central"/>
</dbReference>
<dbReference type="InterPro" id="IPR002554">
    <property type="entry name" value="PP2A_B56"/>
</dbReference>
<proteinExistence type="inferred from homology"/>
<dbReference type="GO" id="GO:0051177">
    <property type="term" value="P:meiotic sister chromatid cohesion"/>
    <property type="evidence" value="ECO:0000318"/>
    <property type="project" value="GO_Central"/>
</dbReference>
<dbReference type="Pfam" id="PF01603">
    <property type="entry name" value="B56"/>
    <property type="match status" value="1"/>
</dbReference>
<dbReference type="InParanoid" id="A0A251UJK7"/>
<gene>
    <name evidence="3" type="ORF">HannXRQ_Chr06g0180051</name>
    <name evidence="2" type="ORF">HanXRQr2_Chr06g0263821</name>
</gene>
<dbReference type="GO" id="GO:0007165">
    <property type="term" value="P:signal transduction"/>
    <property type="evidence" value="ECO:0007669"/>
    <property type="project" value="InterPro"/>
</dbReference>
<evidence type="ECO:0000313" key="3">
    <source>
        <dbReference type="EMBL" id="OTG23223.1"/>
    </source>
</evidence>
<accession>A0A251UJK7</accession>
<dbReference type="Gene3D" id="1.25.10.10">
    <property type="entry name" value="Leucine-rich Repeat Variant"/>
    <property type="match status" value="1"/>
</dbReference>
<comment type="similarity">
    <text evidence="1">Belongs to the phosphatase 2A regulatory subunit.</text>
</comment>
<keyword evidence="4" id="KW-1185">Reference proteome</keyword>
<dbReference type="OMA" id="QFINYNA"/>
<dbReference type="FunFam" id="1.25.10.10:FF:000331">
    <property type="entry name" value="Phosphoprotein phosphatase, putative"/>
    <property type="match status" value="1"/>
</dbReference>
<dbReference type="PIRSF" id="PIRSF028043">
    <property type="entry name" value="PP2A_B56"/>
    <property type="match status" value="1"/>
</dbReference>
<dbReference type="PANTHER" id="PTHR10257">
    <property type="entry name" value="SERINE/THREONINE PROTEIN PHOSPHATASE 2A PP2A REGULATORY SUBUNIT B"/>
    <property type="match status" value="1"/>
</dbReference>
<evidence type="ECO:0000313" key="2">
    <source>
        <dbReference type="EMBL" id="KAF5802806.1"/>
    </source>
</evidence>
<dbReference type="EMBL" id="MNCJ02000321">
    <property type="protein sequence ID" value="KAF5802806.1"/>
    <property type="molecule type" value="Genomic_DNA"/>
</dbReference>
<dbReference type="EMBL" id="CM007895">
    <property type="protein sequence ID" value="OTG23223.1"/>
    <property type="molecule type" value="Genomic_DNA"/>
</dbReference>
<comment type="function">
    <text evidence="1">The B regulatory subunit might modulate substrate selectivity and catalytic activity, and also might direct the localization of the catalytic enzyme to a particular subcellular compartment.</text>
</comment>
<sequence length="585" mass="67350">MNKNLFLGCLQKGRRYPHFHHSYFYYYAFNFKKLTQLSLSLSLSLSWYVFISFYHQKPMSIFLPETSGLLSASNSTVSTMIKQFLAKIPRKSAKSNTPDADGGGSSTSVTTDVGNSSFINTYNAISSRLNSVKQMSSSIFPASIMSGGEMIDPHVPFKDVQSSDKLRLLISKLNLCSKLYDFHNQDQDSAEKDIKRQTLLDIIDFFSSESPKLSEPAMFAVCKMCGNNLFRDFPPKRFFYSPRGEKEDEEPSFDPAWSHLQLVYEILLRFLSQSSLDPKIVKQYIDHSFILRLLDLFDSEDPRERDCLKSVLHRVYGKFMVHRPFIRMVVSNIIYRFVFETEKHNGIAELLEIFGSVISGFALPLKNEHKLFLLRALVPLHKPKSVGVYHHQLTYCVVQFVEKEPKLSSAVIKGLLKYWPVTSSQKQLMFLSELEELLEKIHTDEFEKIMVPLFRRINCCLRSTHFQVAEQAHFLWNNEHILHLIMCNRHVIIPLVYLTIEQNSQNHWSRTVLNLAQNMMKMLNDVDQELVQSCQGQSEEDKSKSTVVAEKRRLTWERLESIAGFQPVVGSVPVLEETSACIVSC</sequence>
<dbReference type="GO" id="GO:0000159">
    <property type="term" value="C:protein phosphatase type 2A complex"/>
    <property type="evidence" value="ECO:0007669"/>
    <property type="project" value="UniProtKB-UniRule"/>
</dbReference>
<dbReference type="Gramene" id="mRNA:HanXRQr2_Chr06g0263821">
    <property type="protein sequence ID" value="mRNA:HanXRQr2_Chr06g0263821"/>
    <property type="gene ID" value="HanXRQr2_Chr06g0263821"/>
</dbReference>
<reference evidence="2 4" key="1">
    <citation type="journal article" date="2017" name="Nature">
        <title>The sunflower genome provides insights into oil metabolism, flowering and Asterid evolution.</title>
        <authorList>
            <person name="Badouin H."/>
            <person name="Gouzy J."/>
            <person name="Grassa C.J."/>
            <person name="Murat F."/>
            <person name="Staton S.E."/>
            <person name="Cottret L."/>
            <person name="Lelandais-Briere C."/>
            <person name="Owens G.L."/>
            <person name="Carrere S."/>
            <person name="Mayjonade B."/>
            <person name="Legrand L."/>
            <person name="Gill N."/>
            <person name="Kane N.C."/>
            <person name="Bowers J.E."/>
            <person name="Hubner S."/>
            <person name="Bellec A."/>
            <person name="Berard A."/>
            <person name="Berges H."/>
            <person name="Blanchet N."/>
            <person name="Boniface M.C."/>
            <person name="Brunel D."/>
            <person name="Catrice O."/>
            <person name="Chaidir N."/>
            <person name="Claudel C."/>
            <person name="Donnadieu C."/>
            <person name="Faraut T."/>
            <person name="Fievet G."/>
            <person name="Helmstetter N."/>
            <person name="King M."/>
            <person name="Knapp S.J."/>
            <person name="Lai Z."/>
            <person name="Le Paslier M.C."/>
            <person name="Lippi Y."/>
            <person name="Lorenzon L."/>
            <person name="Mandel J.R."/>
            <person name="Marage G."/>
            <person name="Marchand G."/>
            <person name="Marquand E."/>
            <person name="Bret-Mestries E."/>
            <person name="Morien E."/>
            <person name="Nambeesan S."/>
            <person name="Nguyen T."/>
            <person name="Pegot-Espagnet P."/>
            <person name="Pouilly N."/>
            <person name="Raftis F."/>
            <person name="Sallet E."/>
            <person name="Schiex T."/>
            <person name="Thomas J."/>
            <person name="Vandecasteele C."/>
            <person name="Vares D."/>
            <person name="Vear F."/>
            <person name="Vautrin S."/>
            <person name="Crespi M."/>
            <person name="Mangin B."/>
            <person name="Burke J.M."/>
            <person name="Salse J."/>
            <person name="Munos S."/>
            <person name="Vincourt P."/>
            <person name="Rieseberg L.H."/>
            <person name="Langlade N.B."/>
        </authorList>
    </citation>
    <scope>NUCLEOTIDE SEQUENCE [LARGE SCALE GENOMIC DNA]</scope>
    <source>
        <strain evidence="4">cv. SF193</strain>
        <tissue evidence="2">Leaves</tissue>
    </source>
</reference>